<dbReference type="Pfam" id="PF00651">
    <property type="entry name" value="BTB"/>
    <property type="match status" value="1"/>
</dbReference>
<dbReference type="InterPro" id="IPR000210">
    <property type="entry name" value="BTB/POZ_dom"/>
</dbReference>
<name>A0A9Q8P8S9_PASFU</name>
<reference evidence="2" key="2">
    <citation type="journal article" date="2022" name="Microb. Genom.">
        <title>A chromosome-scale genome assembly of the tomato pathogen Cladosporium fulvum reveals a compartmentalized genome architecture and the presence of a dispensable chromosome.</title>
        <authorList>
            <person name="Zaccaron A.Z."/>
            <person name="Chen L.H."/>
            <person name="Samaras A."/>
            <person name="Stergiopoulos I."/>
        </authorList>
    </citation>
    <scope>NUCLEOTIDE SEQUENCE</scope>
    <source>
        <strain evidence="2">Race5_Kim</strain>
    </source>
</reference>
<dbReference type="Proteomes" id="UP000756132">
    <property type="component" value="Chromosome 5"/>
</dbReference>
<dbReference type="SUPFAM" id="SSF54695">
    <property type="entry name" value="POZ domain"/>
    <property type="match status" value="1"/>
</dbReference>
<organism evidence="2 3">
    <name type="scientific">Passalora fulva</name>
    <name type="common">Tomato leaf mold</name>
    <name type="synonym">Cladosporium fulvum</name>
    <dbReference type="NCBI Taxonomy" id="5499"/>
    <lineage>
        <taxon>Eukaryota</taxon>
        <taxon>Fungi</taxon>
        <taxon>Dikarya</taxon>
        <taxon>Ascomycota</taxon>
        <taxon>Pezizomycotina</taxon>
        <taxon>Dothideomycetes</taxon>
        <taxon>Dothideomycetidae</taxon>
        <taxon>Mycosphaerellales</taxon>
        <taxon>Mycosphaerellaceae</taxon>
        <taxon>Fulvia</taxon>
    </lineage>
</organism>
<sequence length="230" mass="25473">MSANNTTNLVGNAGEVLKKNVKDLLATGLFSDLTIVCGHKEFKVHKSILYLQSDYFKKLLGGEFREANSSTIPFDEDPDTFHALIHFLYNFTWCPSMVEPTQVVAVYQLADKYLVPPLYQLAASRFKQACDPKGNTETFIDAIDAVLESTAPGDDTLWNIVFPMIKQNMRLLTKNASFVDLLQKHEDLNIRLLEEMSVSEPAEHTAIDPDLLADGGGWGSIYGGGGRKLG</sequence>
<protein>
    <recommendedName>
        <fullName evidence="1">BTB domain-containing protein</fullName>
    </recommendedName>
</protein>
<proteinExistence type="predicted"/>
<dbReference type="SMART" id="SM00225">
    <property type="entry name" value="BTB"/>
    <property type="match status" value="1"/>
</dbReference>
<dbReference type="RefSeq" id="XP_047761900.1">
    <property type="nucleotide sequence ID" value="XM_047905766.1"/>
</dbReference>
<dbReference type="PANTHER" id="PTHR47843">
    <property type="entry name" value="BTB DOMAIN-CONTAINING PROTEIN-RELATED"/>
    <property type="match status" value="1"/>
</dbReference>
<accession>A0A9Q8P8S9</accession>
<dbReference type="GeneID" id="71986496"/>
<evidence type="ECO:0000259" key="1">
    <source>
        <dbReference type="PROSITE" id="PS50097"/>
    </source>
</evidence>
<dbReference type="EMBL" id="CP090167">
    <property type="protein sequence ID" value="UJO17534.1"/>
    <property type="molecule type" value="Genomic_DNA"/>
</dbReference>
<dbReference type="KEGG" id="ffu:CLAFUR5_06618"/>
<evidence type="ECO:0000313" key="3">
    <source>
        <dbReference type="Proteomes" id="UP000756132"/>
    </source>
</evidence>
<dbReference type="AlphaFoldDB" id="A0A9Q8P8S9"/>
<dbReference type="PROSITE" id="PS50097">
    <property type="entry name" value="BTB"/>
    <property type="match status" value="1"/>
</dbReference>
<dbReference type="PANTHER" id="PTHR47843:SF5">
    <property type="entry name" value="BTB_POZ DOMAIN PROTEIN"/>
    <property type="match status" value="1"/>
</dbReference>
<reference evidence="2" key="1">
    <citation type="submission" date="2021-12" db="EMBL/GenBank/DDBJ databases">
        <authorList>
            <person name="Zaccaron A."/>
            <person name="Stergiopoulos I."/>
        </authorList>
    </citation>
    <scope>NUCLEOTIDE SEQUENCE</scope>
    <source>
        <strain evidence="2">Race5_Kim</strain>
    </source>
</reference>
<evidence type="ECO:0000313" key="2">
    <source>
        <dbReference type="EMBL" id="UJO17534.1"/>
    </source>
</evidence>
<keyword evidence="3" id="KW-1185">Reference proteome</keyword>
<gene>
    <name evidence="2" type="ORF">CLAFUR5_06618</name>
</gene>
<feature type="domain" description="BTB" evidence="1">
    <location>
        <begin position="31"/>
        <end position="90"/>
    </location>
</feature>
<dbReference type="Gene3D" id="3.30.710.10">
    <property type="entry name" value="Potassium Channel Kv1.1, Chain A"/>
    <property type="match status" value="1"/>
</dbReference>
<dbReference type="CDD" id="cd18186">
    <property type="entry name" value="BTB_POZ_ZBTB_KLHL-like"/>
    <property type="match status" value="1"/>
</dbReference>
<dbReference type="InterPro" id="IPR011333">
    <property type="entry name" value="SKP1/BTB/POZ_sf"/>
</dbReference>
<dbReference type="OrthoDB" id="6359816at2759"/>